<gene>
    <name evidence="9" type="ORF">MTAB308_4101</name>
</gene>
<feature type="transmembrane region" description="Helical" evidence="7">
    <location>
        <begin position="370"/>
        <end position="391"/>
    </location>
</feature>
<dbReference type="Gene3D" id="1.20.1250.20">
    <property type="entry name" value="MFS general substrate transporter like domains"/>
    <property type="match status" value="1"/>
</dbReference>
<feature type="domain" description="Major facilitator superfamily (MFS) profile" evidence="8">
    <location>
        <begin position="25"/>
        <end position="515"/>
    </location>
</feature>
<accession>A0A2U3NGE3</accession>
<evidence type="ECO:0000259" key="8">
    <source>
        <dbReference type="PROSITE" id="PS50850"/>
    </source>
</evidence>
<dbReference type="InterPro" id="IPR004638">
    <property type="entry name" value="EmrB-like"/>
</dbReference>
<feature type="transmembrane region" description="Helical" evidence="7">
    <location>
        <begin position="319"/>
        <end position="338"/>
    </location>
</feature>
<evidence type="ECO:0000256" key="2">
    <source>
        <dbReference type="ARBA" id="ARBA00022448"/>
    </source>
</evidence>
<dbReference type="InterPro" id="IPR020846">
    <property type="entry name" value="MFS_dom"/>
</dbReference>
<feature type="transmembrane region" description="Helical" evidence="7">
    <location>
        <begin position="489"/>
        <end position="513"/>
    </location>
</feature>
<evidence type="ECO:0000256" key="3">
    <source>
        <dbReference type="ARBA" id="ARBA00022475"/>
    </source>
</evidence>
<evidence type="ECO:0000256" key="7">
    <source>
        <dbReference type="SAM" id="Phobius"/>
    </source>
</evidence>
<comment type="subcellular location">
    <subcellularLocation>
        <location evidence="1">Cell membrane</location>
        <topology evidence="1">Multi-pass membrane protein</topology>
    </subcellularLocation>
</comment>
<keyword evidence="10" id="KW-1185">Reference proteome</keyword>
<evidence type="ECO:0000256" key="5">
    <source>
        <dbReference type="ARBA" id="ARBA00022989"/>
    </source>
</evidence>
<sequence>VTIETPKRLARGAHTTPPRRRPALILAVVLVAALAINVEATIVNVALPTLNWALGASTRGLQWIVDAYNLAFAALVLAGGTVGDKFGRRGALIAGLALFAASSVGAALCTSTGTLIGMRLVMGISAALIYPTTLAIITDTFRDPKQRAAAIGAWGAVTGLGVAIGPILGGALLEKYWLGSLFLALAPIALAAVLGAVLFVPTSIPEAGARLDRGGLLLSIVTLGALVYTLIEAPDRGWTANRTLLGFGVAAAAMAAFVWWERRRAEPLIDVNLFTNLRFSAASGAVTVAFFALFGFIFLITQFFQLLQRFGPLDTGVRILPVALSIAVGSVLGTRLAVTRIGTKAIVFTGLLLLTTAFAWVATITVDVPYLHVAAAMVLLGGGLGLTTAPATDSIMGVVRPEQAGAGSAVNDATRQIGGTLGVAVIGSIFSTLYVRHLSDSEVLHSAPEAAKITARQGLAQGLQVAVQSPPSVAAAIRDTVSDAFMSGLHGGCLTAAAVCLVGAFFVLAALPAHPAKAIPALRNAGHMKGADRDAPR</sequence>
<dbReference type="PANTHER" id="PTHR42718">
    <property type="entry name" value="MAJOR FACILITATOR SUPERFAMILY MULTIDRUG TRANSPORTER MFSC"/>
    <property type="match status" value="1"/>
</dbReference>
<evidence type="ECO:0000256" key="6">
    <source>
        <dbReference type="ARBA" id="ARBA00023136"/>
    </source>
</evidence>
<dbReference type="EMBL" id="FTRV01000015">
    <property type="protein sequence ID" value="SPM30592.1"/>
    <property type="molecule type" value="Genomic_DNA"/>
</dbReference>
<evidence type="ECO:0000313" key="9">
    <source>
        <dbReference type="EMBL" id="SPM30592.1"/>
    </source>
</evidence>
<dbReference type="InterPro" id="IPR036259">
    <property type="entry name" value="MFS_trans_sf"/>
</dbReference>
<feature type="non-terminal residue" evidence="9">
    <location>
        <position position="1"/>
    </location>
</feature>
<dbReference type="PANTHER" id="PTHR42718:SF42">
    <property type="entry name" value="EXPORT PROTEIN"/>
    <property type="match status" value="1"/>
</dbReference>
<evidence type="ECO:0000256" key="4">
    <source>
        <dbReference type="ARBA" id="ARBA00022692"/>
    </source>
</evidence>
<feature type="transmembrane region" description="Helical" evidence="7">
    <location>
        <begin position="181"/>
        <end position="202"/>
    </location>
</feature>
<evidence type="ECO:0000313" key="10">
    <source>
        <dbReference type="Proteomes" id="UP000241595"/>
    </source>
</evidence>
<feature type="transmembrane region" description="Helical" evidence="7">
    <location>
        <begin position="345"/>
        <end position="364"/>
    </location>
</feature>
<dbReference type="Proteomes" id="UP000241595">
    <property type="component" value="Unassembled WGS sequence"/>
</dbReference>
<feature type="transmembrane region" description="Helical" evidence="7">
    <location>
        <begin position="214"/>
        <end position="231"/>
    </location>
</feature>
<reference evidence="9 10" key="1">
    <citation type="submission" date="2017-01" db="EMBL/GenBank/DDBJ databases">
        <authorList>
            <consortium name="Urmite Genomes"/>
        </authorList>
    </citation>
    <scope>NUCLEOTIDE SEQUENCE [LARGE SCALE GENOMIC DNA]</scope>
    <source>
        <strain evidence="9 10">AB308</strain>
    </source>
</reference>
<keyword evidence="6 7" id="KW-0472">Membrane</keyword>
<dbReference type="GO" id="GO:0022857">
    <property type="term" value="F:transmembrane transporter activity"/>
    <property type="evidence" value="ECO:0007669"/>
    <property type="project" value="InterPro"/>
</dbReference>
<keyword evidence="2" id="KW-0813">Transport</keyword>
<dbReference type="InterPro" id="IPR011701">
    <property type="entry name" value="MFS"/>
</dbReference>
<keyword evidence="3" id="KW-1003">Cell membrane</keyword>
<feature type="transmembrane region" description="Helical" evidence="7">
    <location>
        <begin position="90"/>
        <end position="108"/>
    </location>
</feature>
<dbReference type="Pfam" id="PF07690">
    <property type="entry name" value="MFS_1"/>
    <property type="match status" value="1"/>
</dbReference>
<dbReference type="SUPFAM" id="SSF103473">
    <property type="entry name" value="MFS general substrate transporter"/>
    <property type="match status" value="1"/>
</dbReference>
<feature type="transmembrane region" description="Helical" evidence="7">
    <location>
        <begin position="243"/>
        <end position="260"/>
    </location>
</feature>
<dbReference type="Gene3D" id="1.20.1720.10">
    <property type="entry name" value="Multidrug resistance protein D"/>
    <property type="match status" value="1"/>
</dbReference>
<feature type="transmembrane region" description="Helical" evidence="7">
    <location>
        <begin position="23"/>
        <end position="47"/>
    </location>
</feature>
<name>A0A2U3NGE3_9MYCO</name>
<feature type="transmembrane region" description="Helical" evidence="7">
    <location>
        <begin position="149"/>
        <end position="169"/>
    </location>
</feature>
<dbReference type="GO" id="GO:0005886">
    <property type="term" value="C:plasma membrane"/>
    <property type="evidence" value="ECO:0007669"/>
    <property type="project" value="UniProtKB-SubCell"/>
</dbReference>
<protein>
    <submittedName>
        <fullName evidence="9">Predicted arabinose efflux permease, MFS family</fullName>
    </submittedName>
</protein>
<keyword evidence="5 7" id="KW-1133">Transmembrane helix</keyword>
<dbReference type="AlphaFoldDB" id="A0A2U3NGE3"/>
<evidence type="ECO:0000256" key="1">
    <source>
        <dbReference type="ARBA" id="ARBA00004651"/>
    </source>
</evidence>
<feature type="transmembrane region" description="Helical" evidence="7">
    <location>
        <begin position="67"/>
        <end position="83"/>
    </location>
</feature>
<dbReference type="STRING" id="1841859.GCA_900157385_04102"/>
<keyword evidence="4 7" id="KW-0812">Transmembrane</keyword>
<dbReference type="CDD" id="cd17321">
    <property type="entry name" value="MFS_MMR_MDR_like"/>
    <property type="match status" value="1"/>
</dbReference>
<proteinExistence type="predicted"/>
<organism evidence="9 10">
    <name type="scientific">Mycobacterium terramassiliense</name>
    <dbReference type="NCBI Taxonomy" id="1841859"/>
    <lineage>
        <taxon>Bacteria</taxon>
        <taxon>Bacillati</taxon>
        <taxon>Actinomycetota</taxon>
        <taxon>Actinomycetes</taxon>
        <taxon>Mycobacteriales</taxon>
        <taxon>Mycobacteriaceae</taxon>
        <taxon>Mycobacterium</taxon>
    </lineage>
</organism>
<dbReference type="NCBIfam" id="TIGR00711">
    <property type="entry name" value="efflux_EmrB"/>
    <property type="match status" value="1"/>
</dbReference>
<feature type="transmembrane region" description="Helical" evidence="7">
    <location>
        <begin position="281"/>
        <end position="307"/>
    </location>
</feature>
<dbReference type="PROSITE" id="PS50850">
    <property type="entry name" value="MFS"/>
    <property type="match status" value="1"/>
</dbReference>
<feature type="transmembrane region" description="Helical" evidence="7">
    <location>
        <begin position="120"/>
        <end position="137"/>
    </location>
</feature>